<keyword evidence="4 8" id="KW-0479">Metal-binding</keyword>
<dbReference type="SUPFAM" id="SSF48264">
    <property type="entry name" value="Cytochrome P450"/>
    <property type="match status" value="1"/>
</dbReference>
<keyword evidence="10" id="KW-1133">Transmembrane helix</keyword>
<evidence type="ECO:0000256" key="3">
    <source>
        <dbReference type="ARBA" id="ARBA00022617"/>
    </source>
</evidence>
<keyword evidence="5 9" id="KW-0560">Oxidoreductase</keyword>
<keyword evidence="10" id="KW-0472">Membrane</keyword>
<keyword evidence="10" id="KW-0812">Transmembrane</keyword>
<dbReference type="PANTHER" id="PTHR24305:SF230">
    <property type="entry name" value="P450, PUTATIVE (EUROFUNG)-RELATED"/>
    <property type="match status" value="1"/>
</dbReference>
<dbReference type="PRINTS" id="PR00385">
    <property type="entry name" value="P450"/>
</dbReference>
<dbReference type="Proteomes" id="UP000319257">
    <property type="component" value="Unassembled WGS sequence"/>
</dbReference>
<gene>
    <name evidence="11" type="ORF">E0L32_012302</name>
</gene>
<evidence type="ECO:0000256" key="5">
    <source>
        <dbReference type="ARBA" id="ARBA00023002"/>
    </source>
</evidence>
<dbReference type="InterPro" id="IPR036396">
    <property type="entry name" value="Cyt_P450_sf"/>
</dbReference>
<dbReference type="GO" id="GO:0016705">
    <property type="term" value="F:oxidoreductase activity, acting on paired donors, with incorporation or reduction of molecular oxygen"/>
    <property type="evidence" value="ECO:0007669"/>
    <property type="project" value="InterPro"/>
</dbReference>
<dbReference type="CDD" id="cd11058">
    <property type="entry name" value="CYP60B-like"/>
    <property type="match status" value="1"/>
</dbReference>
<evidence type="ECO:0000313" key="11">
    <source>
        <dbReference type="EMBL" id="TPX17045.1"/>
    </source>
</evidence>
<dbReference type="InParanoid" id="A0A507B1R4"/>
<protein>
    <recommendedName>
        <fullName evidence="13">Cytochrome P450</fullName>
    </recommendedName>
</protein>
<proteinExistence type="inferred from homology"/>
<feature type="transmembrane region" description="Helical" evidence="10">
    <location>
        <begin position="12"/>
        <end position="31"/>
    </location>
</feature>
<evidence type="ECO:0000256" key="8">
    <source>
        <dbReference type="PIRSR" id="PIRSR602401-1"/>
    </source>
</evidence>
<keyword evidence="7 9" id="KW-0503">Monooxygenase</keyword>
<evidence type="ECO:0000256" key="6">
    <source>
        <dbReference type="ARBA" id="ARBA00023004"/>
    </source>
</evidence>
<name>A0A507B1R4_9PEZI</name>
<keyword evidence="3 8" id="KW-0349">Heme</keyword>
<dbReference type="GO" id="GO:0004497">
    <property type="term" value="F:monooxygenase activity"/>
    <property type="evidence" value="ECO:0007669"/>
    <property type="project" value="UniProtKB-KW"/>
</dbReference>
<dbReference type="PRINTS" id="PR00463">
    <property type="entry name" value="EP450I"/>
</dbReference>
<dbReference type="InterPro" id="IPR002401">
    <property type="entry name" value="Cyt_P450_E_grp-I"/>
</dbReference>
<dbReference type="InterPro" id="IPR017972">
    <property type="entry name" value="Cyt_P450_CS"/>
</dbReference>
<dbReference type="EMBL" id="SKBQ01000152">
    <property type="protein sequence ID" value="TPX17045.1"/>
    <property type="molecule type" value="Genomic_DNA"/>
</dbReference>
<dbReference type="AlphaFoldDB" id="A0A507B1R4"/>
<dbReference type="InterPro" id="IPR050121">
    <property type="entry name" value="Cytochrome_P450_monoxygenase"/>
</dbReference>
<dbReference type="GO" id="GO:0005506">
    <property type="term" value="F:iron ion binding"/>
    <property type="evidence" value="ECO:0007669"/>
    <property type="project" value="InterPro"/>
</dbReference>
<organism evidence="11 12">
    <name type="scientific">Thyridium curvatum</name>
    <dbReference type="NCBI Taxonomy" id="1093900"/>
    <lineage>
        <taxon>Eukaryota</taxon>
        <taxon>Fungi</taxon>
        <taxon>Dikarya</taxon>
        <taxon>Ascomycota</taxon>
        <taxon>Pezizomycotina</taxon>
        <taxon>Sordariomycetes</taxon>
        <taxon>Sordariomycetidae</taxon>
        <taxon>Thyridiales</taxon>
        <taxon>Thyridiaceae</taxon>
        <taxon>Thyridium</taxon>
    </lineage>
</organism>
<dbReference type="PANTHER" id="PTHR24305">
    <property type="entry name" value="CYTOCHROME P450"/>
    <property type="match status" value="1"/>
</dbReference>
<dbReference type="GO" id="GO:0020037">
    <property type="term" value="F:heme binding"/>
    <property type="evidence" value="ECO:0007669"/>
    <property type="project" value="InterPro"/>
</dbReference>
<keyword evidence="6 8" id="KW-0408">Iron</keyword>
<evidence type="ECO:0000256" key="4">
    <source>
        <dbReference type="ARBA" id="ARBA00022723"/>
    </source>
</evidence>
<evidence type="ECO:0008006" key="13">
    <source>
        <dbReference type="Google" id="ProtNLM"/>
    </source>
</evidence>
<accession>A0A507B1R4</accession>
<feature type="binding site" description="axial binding residue" evidence="8">
    <location>
        <position position="459"/>
    </location>
    <ligand>
        <name>heme</name>
        <dbReference type="ChEBI" id="CHEBI:30413"/>
    </ligand>
    <ligandPart>
        <name>Fe</name>
        <dbReference type="ChEBI" id="CHEBI:18248"/>
    </ligandPart>
</feature>
<comment type="similarity">
    <text evidence="2 9">Belongs to the cytochrome P450 family.</text>
</comment>
<dbReference type="GeneID" id="41979749"/>
<evidence type="ECO:0000256" key="10">
    <source>
        <dbReference type="SAM" id="Phobius"/>
    </source>
</evidence>
<reference evidence="11 12" key="1">
    <citation type="submission" date="2019-06" db="EMBL/GenBank/DDBJ databases">
        <title>Draft genome sequence of the filamentous fungus Phialemoniopsis curvata isolated from diesel fuel.</title>
        <authorList>
            <person name="Varaljay V.A."/>
            <person name="Lyon W.J."/>
            <person name="Crouch A.L."/>
            <person name="Drake C.E."/>
            <person name="Hollomon J.M."/>
            <person name="Nadeau L.J."/>
            <person name="Nunn H.S."/>
            <person name="Stevenson B.S."/>
            <person name="Bojanowski C.L."/>
            <person name="Crookes-Goodson W.J."/>
        </authorList>
    </citation>
    <scope>NUCLEOTIDE SEQUENCE [LARGE SCALE GENOMIC DNA]</scope>
    <source>
        <strain evidence="11 12">D216</strain>
    </source>
</reference>
<dbReference type="OrthoDB" id="1470350at2759"/>
<evidence type="ECO:0000256" key="1">
    <source>
        <dbReference type="ARBA" id="ARBA00001971"/>
    </source>
</evidence>
<dbReference type="STRING" id="1093900.A0A507B1R4"/>
<dbReference type="RefSeq" id="XP_030998756.1">
    <property type="nucleotide sequence ID" value="XM_031135128.1"/>
</dbReference>
<dbReference type="Gene3D" id="1.10.630.10">
    <property type="entry name" value="Cytochrome P450"/>
    <property type="match status" value="1"/>
</dbReference>
<evidence type="ECO:0000256" key="2">
    <source>
        <dbReference type="ARBA" id="ARBA00010617"/>
    </source>
</evidence>
<dbReference type="Pfam" id="PF00067">
    <property type="entry name" value="p450"/>
    <property type="match status" value="1"/>
</dbReference>
<comment type="cofactor">
    <cofactor evidence="1 8">
        <name>heme</name>
        <dbReference type="ChEBI" id="CHEBI:30413"/>
    </cofactor>
</comment>
<comment type="caution">
    <text evidence="11">The sequence shown here is derived from an EMBL/GenBank/DDBJ whole genome shotgun (WGS) entry which is preliminary data.</text>
</comment>
<evidence type="ECO:0000256" key="9">
    <source>
        <dbReference type="RuleBase" id="RU000461"/>
    </source>
</evidence>
<dbReference type="PROSITE" id="PS00086">
    <property type="entry name" value="CYTOCHROME_P450"/>
    <property type="match status" value="1"/>
</dbReference>
<dbReference type="InterPro" id="IPR001128">
    <property type="entry name" value="Cyt_P450"/>
</dbReference>
<evidence type="ECO:0000256" key="7">
    <source>
        <dbReference type="ARBA" id="ARBA00023033"/>
    </source>
</evidence>
<keyword evidence="12" id="KW-1185">Reference proteome</keyword>
<evidence type="ECO:0000313" key="12">
    <source>
        <dbReference type="Proteomes" id="UP000319257"/>
    </source>
</evidence>
<sequence length="536" mass="61215">MAAYMHVSSPTGVVGILTGLLVLYAVSRCVYNLYFHPLRNYPGPFLHRVTRLAWVWRLLRGTMSFDVLEFHNKYGPVVRVAPDELAFLDAQGWSDIYGHRTGSKAGTEELSKALVFYLPKGQAPAITTENRENHTVLRRLMSHGFSERSMREQEPIIGGYVDLLIQRMRERCVESDAYSDEPLAGDAEKQGRPKAIDLRQWYNFTTFDIIGDLAFGEPFGMLENARYDSWVELITETMRTLVVLAGFRYLGLETVLAPFLWFVQRSRREHLHRVKEKLERRMALDVERPDFIEGLLKKKDEWNLSLDRLQSNANTLIVAGSETTATLLTGVTYLLLSHPEALKKVTAEVRTAFAAEEDITLTSVGKLTYMLACLNEAMRCYPPVPIGLPRVVGRGGTTIAGHEVPEKTYVACWQYAQYHSTANWTEPFEYKPERFLEGSKNPADRHDTLQPFSVGPRNCIGRKYVSGHHPCLSIPIEERVTNLFPSLAYAEMRLILAKILYNFDMRLADPNFNWLDQKAYLLWNKPALNVYLTPVR</sequence>